<protein>
    <submittedName>
        <fullName evidence="2">Uncharacterized protein</fullName>
    </submittedName>
</protein>
<feature type="compositionally biased region" description="Basic residues" evidence="1">
    <location>
        <begin position="112"/>
        <end position="129"/>
    </location>
</feature>
<name>A0ABV5FYJ7_9MICC</name>
<dbReference type="EMBL" id="JBHMFI010000001">
    <property type="protein sequence ID" value="MFB9071763.1"/>
    <property type="molecule type" value="Genomic_DNA"/>
</dbReference>
<feature type="compositionally biased region" description="Basic residues" evidence="1">
    <location>
        <begin position="181"/>
        <end position="199"/>
    </location>
</feature>
<reference evidence="2 3" key="1">
    <citation type="submission" date="2024-09" db="EMBL/GenBank/DDBJ databases">
        <authorList>
            <person name="Sun Q."/>
            <person name="Mori K."/>
        </authorList>
    </citation>
    <scope>NUCLEOTIDE SEQUENCE [LARGE SCALE GENOMIC DNA]</scope>
    <source>
        <strain evidence="2 3">CCM 7609</strain>
    </source>
</reference>
<gene>
    <name evidence="2" type="ORF">ACFFX0_11340</name>
</gene>
<feature type="compositionally biased region" description="Basic and acidic residues" evidence="1">
    <location>
        <begin position="200"/>
        <end position="218"/>
    </location>
</feature>
<feature type="region of interest" description="Disordered" evidence="1">
    <location>
        <begin position="97"/>
        <end position="250"/>
    </location>
</feature>
<feature type="region of interest" description="Disordered" evidence="1">
    <location>
        <begin position="37"/>
        <end position="79"/>
    </location>
</feature>
<proteinExistence type="predicted"/>
<feature type="compositionally biased region" description="Basic residues" evidence="1">
    <location>
        <begin position="161"/>
        <end position="174"/>
    </location>
</feature>
<comment type="caution">
    <text evidence="2">The sequence shown here is derived from an EMBL/GenBank/DDBJ whole genome shotgun (WGS) entry which is preliminary data.</text>
</comment>
<organism evidence="2 3">
    <name type="scientific">Citricoccus parietis</name>
    <dbReference type="NCBI Taxonomy" id="592307"/>
    <lineage>
        <taxon>Bacteria</taxon>
        <taxon>Bacillati</taxon>
        <taxon>Actinomycetota</taxon>
        <taxon>Actinomycetes</taxon>
        <taxon>Micrococcales</taxon>
        <taxon>Micrococcaceae</taxon>
        <taxon>Citricoccus</taxon>
    </lineage>
</organism>
<feature type="compositionally biased region" description="Low complexity" evidence="1">
    <location>
        <begin position="222"/>
        <end position="232"/>
    </location>
</feature>
<feature type="compositionally biased region" description="Basic and acidic residues" evidence="1">
    <location>
        <begin position="130"/>
        <end position="140"/>
    </location>
</feature>
<sequence length="250" mass="29082">MVFDPRRRHWQHCRHCPPFPGRTRTHERHRLIPLPARLPTRRPCSHGFDSAAHSPGRPHPAVAVRRDPAGRRRAGGAGRCRGLAAALSRRLHGRLARHLGRQPGHGAGCHGDRRHRGGHRRPRRWRTDRHHRDPRDPRGGRDRRRLRPGRPLGHELDGHRQLGRRRGHRQRHRGIRAELRRGHHRPAAAHGIQRRRGHPGGREPELLHGRPRGPERRGRLPGRGQFLRQRQLPLRRDRRRRPPPGGGRPR</sequence>
<evidence type="ECO:0000313" key="2">
    <source>
        <dbReference type="EMBL" id="MFB9071763.1"/>
    </source>
</evidence>
<dbReference type="Proteomes" id="UP001589575">
    <property type="component" value="Unassembled WGS sequence"/>
</dbReference>
<keyword evidence="3" id="KW-1185">Reference proteome</keyword>
<evidence type="ECO:0000313" key="3">
    <source>
        <dbReference type="Proteomes" id="UP001589575"/>
    </source>
</evidence>
<accession>A0ABV5FYJ7</accession>
<evidence type="ECO:0000256" key="1">
    <source>
        <dbReference type="SAM" id="MobiDB-lite"/>
    </source>
</evidence>